<keyword evidence="1 4" id="KW-0963">Cytoplasm</keyword>
<dbReference type="InterPro" id="IPR004616">
    <property type="entry name" value="Leu/Phe-tRNA_Trfase"/>
</dbReference>
<evidence type="ECO:0000256" key="4">
    <source>
        <dbReference type="HAMAP-Rule" id="MF_00688"/>
    </source>
</evidence>
<comment type="catalytic activity">
    <reaction evidence="4">
        <text>N-terminal L-lysyl-[protein] + L-leucyl-tRNA(Leu) = N-terminal L-leucyl-L-lysyl-[protein] + tRNA(Leu) + H(+)</text>
        <dbReference type="Rhea" id="RHEA:12340"/>
        <dbReference type="Rhea" id="RHEA-COMP:9613"/>
        <dbReference type="Rhea" id="RHEA-COMP:9622"/>
        <dbReference type="Rhea" id="RHEA-COMP:12670"/>
        <dbReference type="Rhea" id="RHEA-COMP:12671"/>
        <dbReference type="ChEBI" id="CHEBI:15378"/>
        <dbReference type="ChEBI" id="CHEBI:65249"/>
        <dbReference type="ChEBI" id="CHEBI:78442"/>
        <dbReference type="ChEBI" id="CHEBI:78494"/>
        <dbReference type="ChEBI" id="CHEBI:133043"/>
        <dbReference type="EC" id="2.3.2.6"/>
    </reaction>
</comment>
<comment type="function">
    <text evidence="4">Functions in the N-end rule pathway of protein degradation where it conjugates Leu, Phe and, less efficiently, Met from aminoacyl-tRNAs to the N-termini of proteins containing an N-terminal arginine or lysine.</text>
</comment>
<dbReference type="InterPro" id="IPR042203">
    <property type="entry name" value="Leu/Phe-tRNA_Trfase_C"/>
</dbReference>
<dbReference type="OrthoDB" id="9790282at2"/>
<comment type="similarity">
    <text evidence="4">Belongs to the L/F-transferase family.</text>
</comment>
<reference evidence="5 6" key="1">
    <citation type="submission" date="2016-07" db="EMBL/GenBank/DDBJ databases">
        <title>Draft genome sequence of Methyloligella halotolerans C2T (VKM B-2706T=CCUG 61687T=DSM 25045T), a halotolerant polyhydroxybutyrate accumulating methylotroph.</title>
        <authorList>
            <person name="Vasilenko O.V."/>
            <person name="Doronina N.V."/>
            <person name="Poroshina M.N."/>
            <person name="Tarlachkov S.V."/>
            <person name="Trotsenko Y.A."/>
        </authorList>
    </citation>
    <scope>NUCLEOTIDE SEQUENCE [LARGE SCALE GENOMIC DNA]</scope>
    <source>
        <strain evidence="5 6">VKM B-2706</strain>
    </source>
</reference>
<dbReference type="HAMAP" id="MF_00688">
    <property type="entry name" value="Leu_Phe_trans"/>
    <property type="match status" value="1"/>
</dbReference>
<dbReference type="EMBL" id="MASI01000001">
    <property type="protein sequence ID" value="ODA68841.1"/>
    <property type="molecule type" value="Genomic_DNA"/>
</dbReference>
<comment type="catalytic activity">
    <reaction evidence="4">
        <text>L-phenylalanyl-tRNA(Phe) + an N-terminal L-alpha-aminoacyl-[protein] = an N-terminal L-phenylalanyl-L-alpha-aminoacyl-[protein] + tRNA(Phe)</text>
        <dbReference type="Rhea" id="RHEA:43632"/>
        <dbReference type="Rhea" id="RHEA-COMP:9668"/>
        <dbReference type="Rhea" id="RHEA-COMP:9699"/>
        <dbReference type="Rhea" id="RHEA-COMP:10636"/>
        <dbReference type="Rhea" id="RHEA-COMP:10637"/>
        <dbReference type="ChEBI" id="CHEBI:78442"/>
        <dbReference type="ChEBI" id="CHEBI:78531"/>
        <dbReference type="ChEBI" id="CHEBI:78597"/>
        <dbReference type="ChEBI" id="CHEBI:83561"/>
        <dbReference type="EC" id="2.3.2.6"/>
    </reaction>
</comment>
<evidence type="ECO:0000256" key="3">
    <source>
        <dbReference type="ARBA" id="ARBA00023315"/>
    </source>
</evidence>
<name>A0A1E2S325_9HYPH</name>
<dbReference type="RefSeq" id="WP_069094053.1">
    <property type="nucleotide sequence ID" value="NZ_MASI01000001.1"/>
</dbReference>
<dbReference type="Pfam" id="PF03588">
    <property type="entry name" value="Leu_Phe_trans"/>
    <property type="match status" value="1"/>
</dbReference>
<dbReference type="PATRIC" id="fig|1177755.3.peg.675"/>
<dbReference type="FunFam" id="3.40.630.70:FF:000001">
    <property type="entry name" value="Leucyl/phenylalanyl-tRNA--protein transferase"/>
    <property type="match status" value="1"/>
</dbReference>
<dbReference type="AlphaFoldDB" id="A0A1E2S325"/>
<evidence type="ECO:0000256" key="2">
    <source>
        <dbReference type="ARBA" id="ARBA00022679"/>
    </source>
</evidence>
<accession>A0A1E2S325</accession>
<dbReference type="InterPro" id="IPR016181">
    <property type="entry name" value="Acyl_CoA_acyltransferase"/>
</dbReference>
<dbReference type="EC" id="2.3.2.6" evidence="4"/>
<dbReference type="PANTHER" id="PTHR30098">
    <property type="entry name" value="LEUCYL/PHENYLALANYL-TRNA--PROTEIN TRANSFERASE"/>
    <property type="match status" value="1"/>
</dbReference>
<evidence type="ECO:0000313" key="6">
    <source>
        <dbReference type="Proteomes" id="UP000095087"/>
    </source>
</evidence>
<comment type="caution">
    <text evidence="5">The sequence shown here is derived from an EMBL/GenBank/DDBJ whole genome shotgun (WGS) entry which is preliminary data.</text>
</comment>
<comment type="subcellular location">
    <subcellularLocation>
        <location evidence="4">Cytoplasm</location>
    </subcellularLocation>
</comment>
<gene>
    <name evidence="4" type="primary">aat</name>
    <name evidence="5" type="ORF">A7A08_00675</name>
</gene>
<keyword evidence="6" id="KW-1185">Reference proteome</keyword>
<dbReference type="NCBIfam" id="TIGR00667">
    <property type="entry name" value="aat"/>
    <property type="match status" value="1"/>
</dbReference>
<keyword evidence="3 4" id="KW-0012">Acyltransferase</keyword>
<evidence type="ECO:0000313" key="5">
    <source>
        <dbReference type="EMBL" id="ODA68841.1"/>
    </source>
</evidence>
<dbReference type="GO" id="GO:0008914">
    <property type="term" value="F:leucyl-tRNA--protein transferase activity"/>
    <property type="evidence" value="ECO:0007669"/>
    <property type="project" value="UniProtKB-UniRule"/>
</dbReference>
<sequence>MATLDDIMIEITPQVLLKAYACGIFPMAESARDNALYWIEPEHRGILPLDNVHVPRSLARTIRRGDFEIKVDNDFAAVIEGCAAPRPGRRSTWINQRIRNLYADLFDLGHCHTIEVWRDDRLIGGLYGVHLGRAFFGESMFSLVRDASKIALVYLVARLIYGGFTLLDTQFVTDHLARFGTVEVDREDFQGLLEDALSDGEGQFSSLPGDMSSSGILQLVSQTSKTGCSTA</sequence>
<protein>
    <recommendedName>
        <fullName evidence="4">Leucyl/phenylalanyl-tRNA--protein transferase</fullName>
        <ecNumber evidence="4">2.3.2.6</ecNumber>
    </recommendedName>
    <alternativeName>
        <fullName evidence="4">L/F-transferase</fullName>
    </alternativeName>
    <alternativeName>
        <fullName evidence="4">Leucyltransferase</fullName>
    </alternativeName>
    <alternativeName>
        <fullName evidence="4">Phenyalanyltransferase</fullName>
    </alternativeName>
</protein>
<dbReference type="Proteomes" id="UP000095087">
    <property type="component" value="Unassembled WGS sequence"/>
</dbReference>
<dbReference type="STRING" id="1177755.A7A08_00675"/>
<proteinExistence type="inferred from homology"/>
<evidence type="ECO:0000256" key="1">
    <source>
        <dbReference type="ARBA" id="ARBA00022490"/>
    </source>
</evidence>
<dbReference type="PANTHER" id="PTHR30098:SF2">
    <property type="entry name" value="LEUCYL_PHENYLALANYL-TRNA--PROTEIN TRANSFERASE"/>
    <property type="match status" value="1"/>
</dbReference>
<organism evidence="5 6">
    <name type="scientific">Methyloligella halotolerans</name>
    <dbReference type="NCBI Taxonomy" id="1177755"/>
    <lineage>
        <taxon>Bacteria</taxon>
        <taxon>Pseudomonadati</taxon>
        <taxon>Pseudomonadota</taxon>
        <taxon>Alphaproteobacteria</taxon>
        <taxon>Hyphomicrobiales</taxon>
        <taxon>Hyphomicrobiaceae</taxon>
        <taxon>Methyloligella</taxon>
    </lineage>
</organism>
<dbReference type="Gene3D" id="3.40.630.70">
    <property type="entry name" value="Leucyl/phenylalanyl-tRNA-protein transferase, C-terminal domain"/>
    <property type="match status" value="1"/>
</dbReference>
<dbReference type="GO" id="GO:0005737">
    <property type="term" value="C:cytoplasm"/>
    <property type="evidence" value="ECO:0007669"/>
    <property type="project" value="UniProtKB-SubCell"/>
</dbReference>
<comment type="catalytic activity">
    <reaction evidence="4">
        <text>N-terminal L-arginyl-[protein] + L-leucyl-tRNA(Leu) = N-terminal L-leucyl-L-arginyl-[protein] + tRNA(Leu) + H(+)</text>
        <dbReference type="Rhea" id="RHEA:50416"/>
        <dbReference type="Rhea" id="RHEA-COMP:9613"/>
        <dbReference type="Rhea" id="RHEA-COMP:9622"/>
        <dbReference type="Rhea" id="RHEA-COMP:12672"/>
        <dbReference type="Rhea" id="RHEA-COMP:12673"/>
        <dbReference type="ChEBI" id="CHEBI:15378"/>
        <dbReference type="ChEBI" id="CHEBI:64719"/>
        <dbReference type="ChEBI" id="CHEBI:78442"/>
        <dbReference type="ChEBI" id="CHEBI:78494"/>
        <dbReference type="ChEBI" id="CHEBI:133044"/>
        <dbReference type="EC" id="2.3.2.6"/>
    </reaction>
</comment>
<keyword evidence="2 4" id="KW-0808">Transferase</keyword>
<dbReference type="GO" id="GO:0030163">
    <property type="term" value="P:protein catabolic process"/>
    <property type="evidence" value="ECO:0007669"/>
    <property type="project" value="UniProtKB-UniRule"/>
</dbReference>
<dbReference type="SUPFAM" id="SSF55729">
    <property type="entry name" value="Acyl-CoA N-acyltransferases (Nat)"/>
    <property type="match status" value="1"/>
</dbReference>